<sequence>MTPYGLDVVIPCYNEEDALPVTLPRILSYLETLQSDPRLALGHWRVILVDDGSRDRTWRIIEDHGRAGRVVGLKLSRNFGHQNAMLAGLTYASADAIITMDCDLQDDINTIEAMLLSYQDGFDLVLGVRSSRASDTFFKKGTARLYYSLLTLFGVNIIEDHADYRLMSQRALRALLAHHEVNLFLRGIIPAIGFKTSIIPYVRQARELGCSKYTLGKMLALAIDGITSFSVLPLRMIALFGIAVFLVSSVTGLWVLVERFVHSATVVSGWASTMLPLLALGGLQILSIGILGEYIGKIYLETKRRPRFIVETTTGQTC</sequence>
<evidence type="ECO:0000256" key="5">
    <source>
        <dbReference type="ARBA" id="ARBA00022989"/>
    </source>
</evidence>
<evidence type="ECO:0000256" key="2">
    <source>
        <dbReference type="ARBA" id="ARBA00022676"/>
    </source>
</evidence>
<dbReference type="RefSeq" id="WP_182978084.1">
    <property type="nucleotide sequence ID" value="NZ_BAABGB010000027.1"/>
</dbReference>
<dbReference type="AlphaFoldDB" id="A0A7W4IYP5"/>
<evidence type="ECO:0000259" key="8">
    <source>
        <dbReference type="Pfam" id="PF00535"/>
    </source>
</evidence>
<evidence type="ECO:0000256" key="4">
    <source>
        <dbReference type="ARBA" id="ARBA00022692"/>
    </source>
</evidence>
<evidence type="ECO:0000256" key="1">
    <source>
        <dbReference type="ARBA" id="ARBA00004141"/>
    </source>
</evidence>
<dbReference type="PANTHER" id="PTHR48090">
    <property type="entry name" value="UNDECAPRENYL-PHOSPHATE 4-DEOXY-4-FORMAMIDO-L-ARABINOSE TRANSFERASE-RELATED"/>
    <property type="match status" value="1"/>
</dbReference>
<dbReference type="SUPFAM" id="SSF53448">
    <property type="entry name" value="Nucleotide-diphospho-sugar transferases"/>
    <property type="match status" value="1"/>
</dbReference>
<evidence type="ECO:0000256" key="6">
    <source>
        <dbReference type="ARBA" id="ARBA00023136"/>
    </source>
</evidence>
<dbReference type="GO" id="GO:0016757">
    <property type="term" value="F:glycosyltransferase activity"/>
    <property type="evidence" value="ECO:0007669"/>
    <property type="project" value="UniProtKB-KW"/>
</dbReference>
<feature type="transmembrane region" description="Helical" evidence="7">
    <location>
        <begin position="237"/>
        <end position="257"/>
    </location>
</feature>
<keyword evidence="3 9" id="KW-0808">Transferase</keyword>
<evidence type="ECO:0000313" key="9">
    <source>
        <dbReference type="EMBL" id="MBB2171466.1"/>
    </source>
</evidence>
<dbReference type="Proteomes" id="UP000577891">
    <property type="component" value="Unassembled WGS sequence"/>
</dbReference>
<dbReference type="GO" id="GO:0005886">
    <property type="term" value="C:plasma membrane"/>
    <property type="evidence" value="ECO:0007669"/>
    <property type="project" value="TreeGrafter"/>
</dbReference>
<keyword evidence="5 7" id="KW-1133">Transmembrane helix</keyword>
<keyword evidence="6 7" id="KW-0472">Membrane</keyword>
<organism evidence="9 10">
    <name type="scientific">Gluconacetobacter asukensis</name>
    <dbReference type="NCBI Taxonomy" id="1017181"/>
    <lineage>
        <taxon>Bacteria</taxon>
        <taxon>Pseudomonadati</taxon>
        <taxon>Pseudomonadota</taxon>
        <taxon>Alphaproteobacteria</taxon>
        <taxon>Acetobacterales</taxon>
        <taxon>Acetobacteraceae</taxon>
        <taxon>Gluconacetobacter</taxon>
    </lineage>
</organism>
<dbReference type="InterPro" id="IPR050256">
    <property type="entry name" value="Glycosyltransferase_2"/>
</dbReference>
<dbReference type="CDD" id="cd04187">
    <property type="entry name" value="DPM1_like_bac"/>
    <property type="match status" value="1"/>
</dbReference>
<comment type="subcellular location">
    <subcellularLocation>
        <location evidence="1">Membrane</location>
        <topology evidence="1">Multi-pass membrane protein</topology>
    </subcellularLocation>
</comment>
<dbReference type="Gene3D" id="3.90.550.10">
    <property type="entry name" value="Spore Coat Polysaccharide Biosynthesis Protein SpsA, Chain A"/>
    <property type="match status" value="1"/>
</dbReference>
<accession>A0A7W4IYP5</accession>
<name>A0A7W4IYP5_9PROT</name>
<proteinExistence type="predicted"/>
<reference evidence="9 10" key="1">
    <citation type="submission" date="2020-04" db="EMBL/GenBank/DDBJ databases">
        <title>Description of novel Gluconacetobacter.</title>
        <authorList>
            <person name="Sombolestani A."/>
        </authorList>
    </citation>
    <scope>NUCLEOTIDE SEQUENCE [LARGE SCALE GENOMIC DNA]</scope>
    <source>
        <strain evidence="9 10">LMG 27724</strain>
    </source>
</reference>
<evidence type="ECO:0000256" key="7">
    <source>
        <dbReference type="SAM" id="Phobius"/>
    </source>
</evidence>
<comment type="caution">
    <text evidence="9">The sequence shown here is derived from an EMBL/GenBank/DDBJ whole genome shotgun (WGS) entry which is preliminary data.</text>
</comment>
<dbReference type="Pfam" id="PF00535">
    <property type="entry name" value="Glycos_transf_2"/>
    <property type="match status" value="1"/>
</dbReference>
<dbReference type="EMBL" id="JABEQE010000003">
    <property type="protein sequence ID" value="MBB2171466.1"/>
    <property type="molecule type" value="Genomic_DNA"/>
</dbReference>
<dbReference type="InterPro" id="IPR029044">
    <property type="entry name" value="Nucleotide-diphossugar_trans"/>
</dbReference>
<keyword evidence="10" id="KW-1185">Reference proteome</keyword>
<protein>
    <submittedName>
        <fullName evidence="9">Glycosyltransferase family 2 protein</fullName>
    </submittedName>
</protein>
<keyword evidence="4 7" id="KW-0812">Transmembrane</keyword>
<gene>
    <name evidence="9" type="ORF">HLH35_04915</name>
</gene>
<keyword evidence="2" id="KW-0328">Glycosyltransferase</keyword>
<feature type="transmembrane region" description="Helical" evidence="7">
    <location>
        <begin position="277"/>
        <end position="296"/>
    </location>
</feature>
<evidence type="ECO:0000313" key="10">
    <source>
        <dbReference type="Proteomes" id="UP000577891"/>
    </source>
</evidence>
<evidence type="ECO:0000256" key="3">
    <source>
        <dbReference type="ARBA" id="ARBA00022679"/>
    </source>
</evidence>
<dbReference type="PANTHER" id="PTHR48090:SF1">
    <property type="entry name" value="PROPHAGE BACTOPRENOL GLUCOSYL TRANSFERASE HOMOLOG"/>
    <property type="match status" value="1"/>
</dbReference>
<dbReference type="InterPro" id="IPR001173">
    <property type="entry name" value="Glyco_trans_2-like"/>
</dbReference>
<feature type="domain" description="Glycosyltransferase 2-like" evidence="8">
    <location>
        <begin position="8"/>
        <end position="173"/>
    </location>
</feature>